<keyword evidence="3" id="KW-1185">Reference proteome</keyword>
<name>A0A1H9PQH0_9PSEU</name>
<evidence type="ECO:0008006" key="4">
    <source>
        <dbReference type="Google" id="ProtNLM"/>
    </source>
</evidence>
<accession>A0A1H9PQH0</accession>
<sequence>MIITAVLAAVVLVGGAVTAAVFIKNDDAPAVAGDPGPADGDILEQRTSPEGVRYGDLAVIDACTLMPVTLLEETGFGDVAHGLHSQTFVPKSVRATAEDASDGISSCRYDVVKPGRTEFLNVTVQQAPFNDPLPAQVIGNAVAKTIGGLRAFVDPKKDPGDYFTRVYSVDGRTAVLVHASNLGDNKGFDHETAHAALVEKIALNLAAAPKEQTRFAYTGRYEDVPAACDVLTDAFFEQVSQAKDSGVVQAEFWANEMRKEFPQSKTETQYAFVTSQMCQRSSPEWLMRERGVSLKMELSIHRDAAMVAINEPDCAQDSAARQALGKATPSQEKVGDADACVFPIGDSLVYSFTAGRTQVRLTPYGPWASKAPEEFIGKFTPVAQKAADEVRKAIG</sequence>
<reference evidence="3" key="1">
    <citation type="submission" date="2016-10" db="EMBL/GenBank/DDBJ databases">
        <authorList>
            <person name="Varghese N."/>
            <person name="Submissions S."/>
        </authorList>
    </citation>
    <scope>NUCLEOTIDE SEQUENCE [LARGE SCALE GENOMIC DNA]</scope>
    <source>
        <strain evidence="3">CGMCC 4.578</strain>
    </source>
</reference>
<organism evidence="2 3">
    <name type="scientific">Lentzea flaviverrucosa</name>
    <dbReference type="NCBI Taxonomy" id="200379"/>
    <lineage>
        <taxon>Bacteria</taxon>
        <taxon>Bacillati</taxon>
        <taxon>Actinomycetota</taxon>
        <taxon>Actinomycetes</taxon>
        <taxon>Pseudonocardiales</taxon>
        <taxon>Pseudonocardiaceae</taxon>
        <taxon>Lentzea</taxon>
    </lineage>
</organism>
<dbReference type="Proteomes" id="UP000199028">
    <property type="component" value="Unassembled WGS sequence"/>
</dbReference>
<gene>
    <name evidence="2" type="ORF">SAMN05216195_105383</name>
</gene>
<dbReference type="AlphaFoldDB" id="A0A1H9PQH0"/>
<feature type="chain" id="PRO_5011686381" description="DUF3558 domain-containing protein" evidence="1">
    <location>
        <begin position="20"/>
        <end position="395"/>
    </location>
</feature>
<keyword evidence="1" id="KW-0732">Signal</keyword>
<evidence type="ECO:0000313" key="2">
    <source>
        <dbReference type="EMBL" id="SER50330.1"/>
    </source>
</evidence>
<dbReference type="OrthoDB" id="3682796at2"/>
<dbReference type="RefSeq" id="WP_090066154.1">
    <property type="nucleotide sequence ID" value="NZ_FOFT01000005.1"/>
</dbReference>
<evidence type="ECO:0000256" key="1">
    <source>
        <dbReference type="SAM" id="SignalP"/>
    </source>
</evidence>
<dbReference type="EMBL" id="FOFT01000005">
    <property type="protein sequence ID" value="SER50330.1"/>
    <property type="molecule type" value="Genomic_DNA"/>
</dbReference>
<evidence type="ECO:0000313" key="3">
    <source>
        <dbReference type="Proteomes" id="UP000199028"/>
    </source>
</evidence>
<feature type="signal peptide" evidence="1">
    <location>
        <begin position="1"/>
        <end position="19"/>
    </location>
</feature>
<protein>
    <recommendedName>
        <fullName evidence="4">DUF3558 domain-containing protein</fullName>
    </recommendedName>
</protein>
<proteinExistence type="predicted"/>